<comment type="subcellular location">
    <subcellularLocation>
        <location evidence="8">Endoplasmic reticulum membrane</location>
        <topology evidence="8">Multi-pass membrane protein</topology>
    </subcellularLocation>
    <text evidence="8">Enriched in the cortical ER. Concentrated in punctae along the ER tubules.</text>
</comment>
<evidence type="ECO:0000256" key="1">
    <source>
        <dbReference type="ARBA" id="ARBA00022692"/>
    </source>
</evidence>
<feature type="topological domain" description="Cytoplasmic" evidence="8">
    <location>
        <begin position="789"/>
        <end position="851"/>
    </location>
</feature>
<dbReference type="InterPro" id="IPR027417">
    <property type="entry name" value="P-loop_NTPase"/>
</dbReference>
<keyword evidence="1 8" id="KW-0812">Transmembrane</keyword>
<evidence type="ECO:0000256" key="7">
    <source>
        <dbReference type="ARBA" id="ARBA00023136"/>
    </source>
</evidence>
<sequence>MSVVPHEAKISLNGTARNVSGRADRLQIIGEEKNFTKDLAEQMDRWSLRETGFDYNIVSVFGSQSTGKTKVSLNGTARNVSGRADRLQIIDEEKNFTRDLAEQMDRWSLRETGFDYNIVSVFGSQSTGKSTLLNRLFGTNFDVMDETKRQQTTKGIWMCRGKGMNVMVMDVEGTDGRERGEDQDFERKAALFSLASSEVLIINLWEHQVGLYQGANMGLLKTVFEVNLSLFGKDKGSTSQRTLLLFVIRDHIGTTPLSNLASTLESDLLRIWDSLSKPIELQESKLSDYFDLSFTALPHKVLAADKFESEVKTLRRRFVDKSAEGFLFKPAYHKRIPADGVALYMEGIWEQVQSNKDLDLPTQQELLAQFRCDEIASVALAEFNEQAKSQRRPIEAGRVVEGLGAMMRRWRQGALSRYDKNASRYHQGVYQRKRSDLLNVIDSTLSTLFLGQLKNVHKSVLAAFKREMQDGMRVEGYNFADVCSRARRRCEKRFIDGAKEAKLEDTDWVWEDELELLREEMAVVANQCRADETKKMLNSIERYFKKQISEPVELHLSVATADMWDKVLIAFQETLEKAESTYLSKARSFDCTEEENTKSLSMLRKRAWLALRSRIDEQTTEPVLLSKLRTYFEDRFRYDEHGVPRVWKPDDDIDGAFKKARDQTIELIPLYAKIKPQDPSLAYELPDDAAEDDSQQQLEPFDFDSSLTILSETKVLDISSRFRKDADAYYVEAKRSTVSSIAQIPTWMYGVLVVLGWNEAMAVLFNPMYFTFLLCALAAAWIIIKLGLAGPLMQLTGTLAKEVKRQATQRLREHFSTPLSTEPVQTERNHTTYDDEDNSSIELRRRRAEPL</sequence>
<dbReference type="SUPFAM" id="SSF52540">
    <property type="entry name" value="P-loop containing nucleoside triphosphate hydrolases"/>
    <property type="match status" value="1"/>
</dbReference>
<evidence type="ECO:0000256" key="8">
    <source>
        <dbReference type="HAMAP-Rule" id="MF_03109"/>
    </source>
</evidence>
<dbReference type="EMBL" id="LNZH02000198">
    <property type="protein sequence ID" value="OCB86929.1"/>
    <property type="molecule type" value="Genomic_DNA"/>
</dbReference>
<accession>A0A9Q5NAZ4</accession>
<evidence type="ECO:0000256" key="10">
    <source>
        <dbReference type="SAM" id="Phobius"/>
    </source>
</evidence>
<gene>
    <name evidence="8" type="primary">SEY1</name>
    <name evidence="12" type="ORF">A7U60_g6103</name>
</gene>
<dbReference type="PROSITE" id="PS51715">
    <property type="entry name" value="G_GB1_RHD3"/>
    <property type="match status" value="1"/>
</dbReference>
<dbReference type="GO" id="GO:0005525">
    <property type="term" value="F:GTP binding"/>
    <property type="evidence" value="ECO:0007669"/>
    <property type="project" value="UniProtKB-UniRule"/>
</dbReference>
<dbReference type="CDD" id="cd01851">
    <property type="entry name" value="GBP"/>
    <property type="match status" value="1"/>
</dbReference>
<feature type="region of interest" description="Disordered" evidence="9">
    <location>
        <begin position="812"/>
        <end position="851"/>
    </location>
</feature>
<keyword evidence="3 8" id="KW-0378">Hydrolase</keyword>
<evidence type="ECO:0000313" key="13">
    <source>
        <dbReference type="Proteomes" id="UP000757232"/>
    </source>
</evidence>
<dbReference type="InterPro" id="IPR008803">
    <property type="entry name" value="RHD3/Sey1"/>
</dbReference>
<dbReference type="Proteomes" id="UP000757232">
    <property type="component" value="Unassembled WGS sequence"/>
</dbReference>
<evidence type="ECO:0000259" key="11">
    <source>
        <dbReference type="PROSITE" id="PS51715"/>
    </source>
</evidence>
<evidence type="ECO:0000256" key="2">
    <source>
        <dbReference type="ARBA" id="ARBA00022741"/>
    </source>
</evidence>
<evidence type="ECO:0000313" key="12">
    <source>
        <dbReference type="EMBL" id="OCB86929.1"/>
    </source>
</evidence>
<dbReference type="InterPro" id="IPR046758">
    <property type="entry name" value="Sey1/RHD3-like_3HB"/>
</dbReference>
<dbReference type="HAMAP" id="MF_03109">
    <property type="entry name" value="Sey1"/>
    <property type="match status" value="1"/>
</dbReference>
<dbReference type="PANTHER" id="PTHR45923">
    <property type="entry name" value="PROTEIN SEY1"/>
    <property type="match status" value="1"/>
</dbReference>
<keyword evidence="5 8" id="KW-1133">Transmembrane helix</keyword>
<feature type="topological domain" description="Cytoplasmic" evidence="8">
    <location>
        <begin position="1"/>
        <end position="743"/>
    </location>
</feature>
<comment type="similarity">
    <text evidence="8">Belongs to the TRAFAC class dynamin-like GTPase superfamily. GB1/RHD3 GTPase family. RHD3 subfamily.</text>
</comment>
<dbReference type="GO" id="GO:0016320">
    <property type="term" value="P:endoplasmic reticulum membrane fusion"/>
    <property type="evidence" value="ECO:0007669"/>
    <property type="project" value="TreeGrafter"/>
</dbReference>
<name>A0A9Q5NAZ4_SANBA</name>
<protein>
    <submittedName>
        <fullName evidence="12">Root hair defective 3 GTP-binding protein</fullName>
    </submittedName>
</protein>
<dbReference type="GO" id="GO:0005789">
    <property type="term" value="C:endoplasmic reticulum membrane"/>
    <property type="evidence" value="ECO:0007669"/>
    <property type="project" value="UniProtKB-SubCell"/>
</dbReference>
<reference evidence="12" key="1">
    <citation type="submission" date="2016-06" db="EMBL/GenBank/DDBJ databases">
        <title>Draft Genome sequence of the fungus Inonotus baumii.</title>
        <authorList>
            <person name="Zhu H."/>
            <person name="Lin W."/>
        </authorList>
    </citation>
    <scope>NUCLEOTIDE SEQUENCE</scope>
    <source>
        <strain evidence="12">821</strain>
    </source>
</reference>
<feature type="binding site" evidence="8">
    <location>
        <begin position="123"/>
        <end position="130"/>
    </location>
    <ligand>
        <name>GTP</name>
        <dbReference type="ChEBI" id="CHEBI:37565"/>
    </ligand>
</feature>
<dbReference type="Gene3D" id="3.40.50.300">
    <property type="entry name" value="P-loop containing nucleotide triphosphate hydrolases"/>
    <property type="match status" value="1"/>
</dbReference>
<comment type="caution">
    <text evidence="12">The sequence shown here is derived from an EMBL/GenBank/DDBJ whole genome shotgun (WGS) entry which is preliminary data.</text>
</comment>
<feature type="domain" description="GB1/RHD3-type G" evidence="11">
    <location>
        <begin position="113"/>
        <end position="332"/>
    </location>
</feature>
<evidence type="ECO:0000256" key="6">
    <source>
        <dbReference type="ARBA" id="ARBA00023134"/>
    </source>
</evidence>
<dbReference type="Pfam" id="PF20428">
    <property type="entry name" value="Sey1_3HB"/>
    <property type="match status" value="1"/>
</dbReference>
<evidence type="ECO:0000256" key="3">
    <source>
        <dbReference type="ARBA" id="ARBA00022801"/>
    </source>
</evidence>
<dbReference type="InterPro" id="IPR030386">
    <property type="entry name" value="G_GB1_RHD3_dom"/>
</dbReference>
<feature type="topological domain" description="Lumenal" evidence="8">
    <location>
        <begin position="765"/>
        <end position="767"/>
    </location>
</feature>
<keyword evidence="13" id="KW-1185">Reference proteome</keyword>
<keyword evidence="4 8" id="KW-0256">Endoplasmic reticulum</keyword>
<proteinExistence type="inferred from homology"/>
<keyword evidence="2 8" id="KW-0547">Nucleotide-binding</keyword>
<keyword evidence="7 8" id="KW-0472">Membrane</keyword>
<dbReference type="PANTHER" id="PTHR45923:SF2">
    <property type="entry name" value="PROTEIN SEY1"/>
    <property type="match status" value="1"/>
</dbReference>
<organism evidence="12 13">
    <name type="scientific">Sanghuangporus baumii</name>
    <name type="common">Phellinus baumii</name>
    <dbReference type="NCBI Taxonomy" id="108892"/>
    <lineage>
        <taxon>Eukaryota</taxon>
        <taxon>Fungi</taxon>
        <taxon>Dikarya</taxon>
        <taxon>Basidiomycota</taxon>
        <taxon>Agaricomycotina</taxon>
        <taxon>Agaricomycetes</taxon>
        <taxon>Hymenochaetales</taxon>
        <taxon>Hymenochaetaceae</taxon>
        <taxon>Sanghuangporus</taxon>
    </lineage>
</organism>
<feature type="transmembrane region" description="Helical" evidence="10">
    <location>
        <begin position="768"/>
        <end position="788"/>
    </location>
</feature>
<dbReference type="Pfam" id="PF05879">
    <property type="entry name" value="RHD3_GTPase"/>
    <property type="match status" value="1"/>
</dbReference>
<keyword evidence="6 8" id="KW-0342">GTP-binding</keyword>
<dbReference type="GO" id="GO:0003924">
    <property type="term" value="F:GTPase activity"/>
    <property type="evidence" value="ECO:0007669"/>
    <property type="project" value="UniProtKB-UniRule"/>
</dbReference>
<evidence type="ECO:0000256" key="5">
    <source>
        <dbReference type="ARBA" id="ARBA00022989"/>
    </source>
</evidence>
<dbReference type="OrthoDB" id="1597724at2759"/>
<evidence type="ECO:0000256" key="4">
    <source>
        <dbReference type="ARBA" id="ARBA00022824"/>
    </source>
</evidence>
<evidence type="ECO:0000256" key="9">
    <source>
        <dbReference type="SAM" id="MobiDB-lite"/>
    </source>
</evidence>
<dbReference type="FunFam" id="3.40.50.300:FF:000727">
    <property type="entry name" value="Protein SEY1 homolog"/>
    <property type="match status" value="1"/>
</dbReference>
<dbReference type="AlphaFoldDB" id="A0A9Q5NAZ4"/>